<evidence type="ECO:0000256" key="1">
    <source>
        <dbReference type="SAM" id="MobiDB-lite"/>
    </source>
</evidence>
<evidence type="ECO:0000313" key="3">
    <source>
        <dbReference type="EMBL" id="EHB17966.1"/>
    </source>
</evidence>
<feature type="chain" id="PRO_5003475312" evidence="2">
    <location>
        <begin position="29"/>
        <end position="220"/>
    </location>
</feature>
<proteinExistence type="predicted"/>
<organism evidence="3 4">
    <name type="scientific">Heterocephalus glaber</name>
    <name type="common">Naked mole rat</name>
    <dbReference type="NCBI Taxonomy" id="10181"/>
    <lineage>
        <taxon>Eukaryota</taxon>
        <taxon>Metazoa</taxon>
        <taxon>Chordata</taxon>
        <taxon>Craniata</taxon>
        <taxon>Vertebrata</taxon>
        <taxon>Euteleostomi</taxon>
        <taxon>Mammalia</taxon>
        <taxon>Eutheria</taxon>
        <taxon>Euarchontoglires</taxon>
        <taxon>Glires</taxon>
        <taxon>Rodentia</taxon>
        <taxon>Hystricomorpha</taxon>
        <taxon>Bathyergidae</taxon>
        <taxon>Heterocephalus</taxon>
    </lineage>
</organism>
<dbReference type="EMBL" id="JH173932">
    <property type="protein sequence ID" value="EHB17966.1"/>
    <property type="molecule type" value="Genomic_DNA"/>
</dbReference>
<reference evidence="3 4" key="1">
    <citation type="journal article" date="2011" name="Nature">
        <title>Genome sequencing reveals insights into physiology and longevity of the naked mole rat.</title>
        <authorList>
            <person name="Kim E.B."/>
            <person name="Fang X."/>
            <person name="Fushan A.A."/>
            <person name="Huang Z."/>
            <person name="Lobanov A.V."/>
            <person name="Han L."/>
            <person name="Marino S.M."/>
            <person name="Sun X."/>
            <person name="Turanov A.A."/>
            <person name="Yang P."/>
            <person name="Yim S.H."/>
            <person name="Zhao X."/>
            <person name="Kasaikina M.V."/>
            <person name="Stoletzki N."/>
            <person name="Peng C."/>
            <person name="Polak P."/>
            <person name="Xiong Z."/>
            <person name="Kiezun A."/>
            <person name="Zhu Y."/>
            <person name="Chen Y."/>
            <person name="Kryukov G.V."/>
            <person name="Zhang Q."/>
            <person name="Peshkin L."/>
            <person name="Yang L."/>
            <person name="Bronson R.T."/>
            <person name="Buffenstein R."/>
            <person name="Wang B."/>
            <person name="Han C."/>
            <person name="Li Q."/>
            <person name="Chen L."/>
            <person name="Zhao W."/>
            <person name="Sunyaev S.R."/>
            <person name="Park T.J."/>
            <person name="Zhang G."/>
            <person name="Wang J."/>
            <person name="Gladyshev V.N."/>
        </authorList>
    </citation>
    <scope>NUCLEOTIDE SEQUENCE [LARGE SCALE GENOMIC DNA]</scope>
</reference>
<dbReference type="Gene3D" id="3.50.30.30">
    <property type="match status" value="1"/>
</dbReference>
<dbReference type="AlphaFoldDB" id="G5C8V5"/>
<feature type="compositionally biased region" description="Low complexity" evidence="1">
    <location>
        <begin position="170"/>
        <end position="188"/>
    </location>
</feature>
<sequence length="220" mass="22518">MTWRGPPEGGALGLLALALALCARGAPGRTLLWHSAVVGLEYADLRTNRTVRSVFESSRFSEGSPRAPRRGLVGVPRAPGGDPGGCAPDARFLAPAPGPAVPWVALVARGDCPLRGRVLAAARGNASALVVYDEEHGGDLDATLAHAESGPGSVSAEMLSAAFPGEDRSIGSNLPSSSSSSSPSTSESGLQCTVTCAKDSGKHSIARLPWSLSDALLELR</sequence>
<keyword evidence="2" id="KW-0732">Signal</keyword>
<dbReference type="InParanoid" id="G5C8V5"/>
<evidence type="ECO:0000313" key="4">
    <source>
        <dbReference type="Proteomes" id="UP000006813"/>
    </source>
</evidence>
<dbReference type="eggNOG" id="KOG4628">
    <property type="taxonomic scope" value="Eukaryota"/>
</dbReference>
<protein>
    <submittedName>
        <fullName evidence="3">E3 ubiquitin-protein ligase RNF149</fullName>
    </submittedName>
</protein>
<evidence type="ECO:0000256" key="2">
    <source>
        <dbReference type="SAM" id="SignalP"/>
    </source>
</evidence>
<dbReference type="STRING" id="10181.G5C8V5"/>
<accession>G5C8V5</accession>
<dbReference type="Proteomes" id="UP000006813">
    <property type="component" value="Unassembled WGS sequence"/>
</dbReference>
<gene>
    <name evidence="3" type="ORF">GW7_01972</name>
</gene>
<feature type="signal peptide" evidence="2">
    <location>
        <begin position="1"/>
        <end position="28"/>
    </location>
</feature>
<name>G5C8V5_HETGA</name>
<feature type="region of interest" description="Disordered" evidence="1">
    <location>
        <begin position="165"/>
        <end position="192"/>
    </location>
</feature>